<dbReference type="Proteomes" id="UP000547209">
    <property type="component" value="Unassembled WGS sequence"/>
</dbReference>
<sequence>MLTSTYELEKLSESLQAEWESRIEEETSLSQARRAKSRAARIVGAILQALR</sequence>
<accession>A0A7X0RQD6</accession>
<dbReference type="RefSeq" id="WP_185141789.1">
    <property type="nucleotide sequence ID" value="NZ_JACJVP010000007.1"/>
</dbReference>
<comment type="caution">
    <text evidence="1">The sequence shown here is derived from an EMBL/GenBank/DDBJ whole genome shotgun (WGS) entry which is preliminary data.</text>
</comment>
<proteinExistence type="predicted"/>
<gene>
    <name evidence="1" type="ORF">H7C19_06595</name>
</gene>
<protein>
    <submittedName>
        <fullName evidence="1">Uncharacterized protein</fullName>
    </submittedName>
</protein>
<organism evidence="1 2">
    <name type="scientific">Cohnella nanjingensis</name>
    <dbReference type="NCBI Taxonomy" id="1387779"/>
    <lineage>
        <taxon>Bacteria</taxon>
        <taxon>Bacillati</taxon>
        <taxon>Bacillota</taxon>
        <taxon>Bacilli</taxon>
        <taxon>Bacillales</taxon>
        <taxon>Paenibacillaceae</taxon>
        <taxon>Cohnella</taxon>
    </lineage>
</organism>
<keyword evidence="2" id="KW-1185">Reference proteome</keyword>
<reference evidence="1 2" key="1">
    <citation type="submission" date="2020-08" db="EMBL/GenBank/DDBJ databases">
        <title>Cohnella phylogeny.</title>
        <authorList>
            <person name="Dunlap C."/>
        </authorList>
    </citation>
    <scope>NUCLEOTIDE SEQUENCE [LARGE SCALE GENOMIC DNA]</scope>
    <source>
        <strain evidence="1 2">DSM 28246</strain>
    </source>
</reference>
<name>A0A7X0RQD6_9BACL</name>
<evidence type="ECO:0000313" key="1">
    <source>
        <dbReference type="EMBL" id="MBB6670354.1"/>
    </source>
</evidence>
<evidence type="ECO:0000313" key="2">
    <source>
        <dbReference type="Proteomes" id="UP000547209"/>
    </source>
</evidence>
<dbReference type="AlphaFoldDB" id="A0A7X0RQD6"/>
<dbReference type="EMBL" id="JACJVP010000007">
    <property type="protein sequence ID" value="MBB6670354.1"/>
    <property type="molecule type" value="Genomic_DNA"/>
</dbReference>